<dbReference type="PATRIC" id="fig|93466.3.peg.1714"/>
<dbReference type="KEGG" id="fng:JM64_08135"/>
<organism evidence="1 2">
    <name type="scientific">Fervidobacterium pennivorans</name>
    <dbReference type="NCBI Taxonomy" id="93466"/>
    <lineage>
        <taxon>Bacteria</taxon>
        <taxon>Thermotogati</taxon>
        <taxon>Thermotogota</taxon>
        <taxon>Thermotogae</taxon>
        <taxon>Thermotogales</taxon>
        <taxon>Fervidobacteriaceae</taxon>
        <taxon>Fervidobacterium</taxon>
    </lineage>
</organism>
<dbReference type="EMBL" id="CP011393">
    <property type="protein sequence ID" value="ANE41914.1"/>
    <property type="molecule type" value="Genomic_DNA"/>
</dbReference>
<reference evidence="1 2" key="1">
    <citation type="submission" date="2014-08" db="EMBL/GenBank/DDBJ databases">
        <title>Fervidobacterium pennivorans DYC genome.</title>
        <authorList>
            <person name="Wushke S."/>
        </authorList>
    </citation>
    <scope>NUCLEOTIDE SEQUENCE [LARGE SCALE GENOMIC DNA]</scope>
    <source>
        <strain evidence="1 2">DYC</strain>
    </source>
</reference>
<evidence type="ECO:0000313" key="2">
    <source>
        <dbReference type="Proteomes" id="UP000077096"/>
    </source>
</evidence>
<sequence>MVKVVVNGEEKLFNAQDFENFSALLKTIVTEGKVLKSLKINGKEIPVAYVEELKSAKLDEELLIEIETQDAVSFLKETLQDVLGYIRHVKELLPQVANSIITGNEAGWKAIKDLSEGLAAVENLRSSTNQITKLNESELALTIERNEVSNILREMLEALDKRDVFEISDVVENKIPIVLDYYIEYFTKVLEAIAKVN</sequence>
<accession>A0A172T4M5</accession>
<protein>
    <submittedName>
        <fullName evidence="1">Uncharacterized protein</fullName>
    </submittedName>
</protein>
<gene>
    <name evidence="1" type="ORF">JM64_08135</name>
</gene>
<dbReference type="AlphaFoldDB" id="A0A172T4M5"/>
<dbReference type="OrthoDB" id="37434at2"/>
<name>A0A172T4M5_FERPE</name>
<proteinExistence type="predicted"/>
<dbReference type="Proteomes" id="UP000077096">
    <property type="component" value="Chromosome"/>
</dbReference>
<evidence type="ECO:0000313" key="1">
    <source>
        <dbReference type="EMBL" id="ANE41914.1"/>
    </source>
</evidence>